<protein>
    <recommendedName>
        <fullName evidence="4">WD40 repeat-like protein</fullName>
    </recommendedName>
</protein>
<organism evidence="2 3">
    <name type="scientific">Dendrothele bispora (strain CBS 962.96)</name>
    <dbReference type="NCBI Taxonomy" id="1314807"/>
    <lineage>
        <taxon>Eukaryota</taxon>
        <taxon>Fungi</taxon>
        <taxon>Dikarya</taxon>
        <taxon>Basidiomycota</taxon>
        <taxon>Agaricomycotina</taxon>
        <taxon>Agaricomycetes</taxon>
        <taxon>Agaricomycetidae</taxon>
        <taxon>Agaricales</taxon>
        <taxon>Agaricales incertae sedis</taxon>
        <taxon>Dendrothele</taxon>
    </lineage>
</organism>
<dbReference type="Gene3D" id="2.130.10.10">
    <property type="entry name" value="YVTN repeat-like/Quinoprotein amine dehydrogenase"/>
    <property type="match status" value="1"/>
</dbReference>
<evidence type="ECO:0000256" key="1">
    <source>
        <dbReference type="SAM" id="MobiDB-lite"/>
    </source>
</evidence>
<dbReference type="OrthoDB" id="548949at2759"/>
<sequence>MQNICTTIRDAEQASLPRAQLEELVRKAEPVLDKGIEYCYGDDMDFNSAPSFAHSNGGTSPFLKDSRTRIGSGILESFVTYMTKAGILRGPIPQDVLDLPKPWNDLTAPFPNSTPLARFYENLRGLSYTSTTPNAKSVLQASCEVTSDGIANPLGMAISSGGSILAMTGMSGWKERSPCLSYAWLAGHDQDHLTVRGTEVGLANVAYHIETDEQRKLVFIADEDRIKSYDWSSLETGNRDLLPKHTMRSQGFTGPLLMLPNGRLARAGKGKVAVWGLDGLQTHGPQGTNIIGREEDDEEGGLWSRDDYEDVERSSGSRSNQVIQFAFDPTLKLNTWNLHPNNPSMVLCGQDSMSTRKYGMVMVDLEAGGKEVVRFLGHGATVTKITTGVGLEQGQGGHVFCTGCTDGMARIYDVRQRLPVLTVEGDSGEGACTALLAYPDGIPVLFTGAMSTTQCIRTWDVRAKATVYELSTGNNETNDLAWDGARNTLYASTSCPGMNRMGGTFDYRRARIPKVQLGRFGFPSRRDGCWDGDEGDYDPEDEDDDADMDDDGKSWVQEDDDGDAQYCWPKNAYNSENYFGHTFDAGDHTLFRYKFCQDANVDVTPPYGQATVERDDW</sequence>
<feature type="compositionally biased region" description="Acidic residues" evidence="1">
    <location>
        <begin position="530"/>
        <end position="550"/>
    </location>
</feature>
<name>A0A4S8LE11_DENBC</name>
<dbReference type="Proteomes" id="UP000297245">
    <property type="component" value="Unassembled WGS sequence"/>
</dbReference>
<accession>A0A4S8LE11</accession>
<evidence type="ECO:0000313" key="3">
    <source>
        <dbReference type="Proteomes" id="UP000297245"/>
    </source>
</evidence>
<evidence type="ECO:0000313" key="2">
    <source>
        <dbReference type="EMBL" id="THU86990.1"/>
    </source>
</evidence>
<gene>
    <name evidence="2" type="ORF">K435DRAFT_867714</name>
</gene>
<dbReference type="SUPFAM" id="SSF50978">
    <property type="entry name" value="WD40 repeat-like"/>
    <property type="match status" value="1"/>
</dbReference>
<reference evidence="2 3" key="1">
    <citation type="journal article" date="2019" name="Nat. Ecol. Evol.">
        <title>Megaphylogeny resolves global patterns of mushroom evolution.</title>
        <authorList>
            <person name="Varga T."/>
            <person name="Krizsan K."/>
            <person name="Foldi C."/>
            <person name="Dima B."/>
            <person name="Sanchez-Garcia M."/>
            <person name="Sanchez-Ramirez S."/>
            <person name="Szollosi G.J."/>
            <person name="Szarkandi J.G."/>
            <person name="Papp V."/>
            <person name="Albert L."/>
            <person name="Andreopoulos W."/>
            <person name="Angelini C."/>
            <person name="Antonin V."/>
            <person name="Barry K.W."/>
            <person name="Bougher N.L."/>
            <person name="Buchanan P."/>
            <person name="Buyck B."/>
            <person name="Bense V."/>
            <person name="Catcheside P."/>
            <person name="Chovatia M."/>
            <person name="Cooper J."/>
            <person name="Damon W."/>
            <person name="Desjardin D."/>
            <person name="Finy P."/>
            <person name="Geml J."/>
            <person name="Haridas S."/>
            <person name="Hughes K."/>
            <person name="Justo A."/>
            <person name="Karasinski D."/>
            <person name="Kautmanova I."/>
            <person name="Kiss B."/>
            <person name="Kocsube S."/>
            <person name="Kotiranta H."/>
            <person name="LaButti K.M."/>
            <person name="Lechner B.E."/>
            <person name="Liimatainen K."/>
            <person name="Lipzen A."/>
            <person name="Lukacs Z."/>
            <person name="Mihaltcheva S."/>
            <person name="Morgado L.N."/>
            <person name="Niskanen T."/>
            <person name="Noordeloos M.E."/>
            <person name="Ohm R.A."/>
            <person name="Ortiz-Santana B."/>
            <person name="Ovrebo C."/>
            <person name="Racz N."/>
            <person name="Riley R."/>
            <person name="Savchenko A."/>
            <person name="Shiryaev A."/>
            <person name="Soop K."/>
            <person name="Spirin V."/>
            <person name="Szebenyi C."/>
            <person name="Tomsovsky M."/>
            <person name="Tulloss R.E."/>
            <person name="Uehling J."/>
            <person name="Grigoriev I.V."/>
            <person name="Vagvolgyi C."/>
            <person name="Papp T."/>
            <person name="Martin F.M."/>
            <person name="Miettinen O."/>
            <person name="Hibbett D.S."/>
            <person name="Nagy L.G."/>
        </authorList>
    </citation>
    <scope>NUCLEOTIDE SEQUENCE [LARGE SCALE GENOMIC DNA]</scope>
    <source>
        <strain evidence="2 3">CBS 962.96</strain>
    </source>
</reference>
<dbReference type="InterPro" id="IPR036322">
    <property type="entry name" value="WD40_repeat_dom_sf"/>
</dbReference>
<dbReference type="InterPro" id="IPR015943">
    <property type="entry name" value="WD40/YVTN_repeat-like_dom_sf"/>
</dbReference>
<dbReference type="AlphaFoldDB" id="A0A4S8LE11"/>
<proteinExistence type="predicted"/>
<feature type="region of interest" description="Disordered" evidence="1">
    <location>
        <begin position="530"/>
        <end position="561"/>
    </location>
</feature>
<dbReference type="EMBL" id="ML179469">
    <property type="protein sequence ID" value="THU86990.1"/>
    <property type="molecule type" value="Genomic_DNA"/>
</dbReference>
<keyword evidence="3" id="KW-1185">Reference proteome</keyword>
<evidence type="ECO:0008006" key="4">
    <source>
        <dbReference type="Google" id="ProtNLM"/>
    </source>
</evidence>